<reference evidence="2" key="1">
    <citation type="journal article" date="2020" name="Stud. Mycol.">
        <title>101 Dothideomycetes genomes: a test case for predicting lifestyles and emergence of pathogens.</title>
        <authorList>
            <person name="Haridas S."/>
            <person name="Albert R."/>
            <person name="Binder M."/>
            <person name="Bloem J."/>
            <person name="Labutti K."/>
            <person name="Salamov A."/>
            <person name="Andreopoulos B."/>
            <person name="Baker S."/>
            <person name="Barry K."/>
            <person name="Bills G."/>
            <person name="Bluhm B."/>
            <person name="Cannon C."/>
            <person name="Castanera R."/>
            <person name="Culley D."/>
            <person name="Daum C."/>
            <person name="Ezra D."/>
            <person name="Gonzalez J."/>
            <person name="Henrissat B."/>
            <person name="Kuo A."/>
            <person name="Liang C."/>
            <person name="Lipzen A."/>
            <person name="Lutzoni F."/>
            <person name="Magnuson J."/>
            <person name="Mondo S."/>
            <person name="Nolan M."/>
            <person name="Ohm R."/>
            <person name="Pangilinan J."/>
            <person name="Park H.-J."/>
            <person name="Ramirez L."/>
            <person name="Alfaro M."/>
            <person name="Sun H."/>
            <person name="Tritt A."/>
            <person name="Yoshinaga Y."/>
            <person name="Zwiers L.-H."/>
            <person name="Turgeon B."/>
            <person name="Goodwin S."/>
            <person name="Spatafora J."/>
            <person name="Crous P."/>
            <person name="Grigoriev I."/>
        </authorList>
    </citation>
    <scope>NUCLEOTIDE SEQUENCE</scope>
    <source>
        <strain evidence="2">CBS 123094</strain>
    </source>
</reference>
<sequence length="385" mass="41790">MATTFPPHQPSPLARTAPPLKSDNGCLDTIHASNSSSSVNTGKLWDEYERRAVEAAKRREATCPRSPLQVKSSQRFSSGTVLDIIKSYDPHSSPRVPSSTTASPRFEFGFPGSASSRRAAAATSSTTVATCKTCERPIDSASGICEKCIRIIGISPKFSPATPPITPTRRSLQSQDIPIRLSSLRPPPPPTDAKKPSQRASRSRKSSLTDPNEPFLRLQISRKPVARTHPSSPTTPPSTSYCHSSSCPRPSSLVNITTHPSVAPYNGHKSATPSEYSTLYPYISSSTTASPPSVCRASYNLQNTTSAWDDWDSDEEEKAGLVGYWRGRKWRGSRGSLSAVSGRDSASKDEGAMSSEEGRDTRDAKREKKRRGFVRVISCGCNEDE</sequence>
<proteinExistence type="predicted"/>
<evidence type="ECO:0000313" key="2">
    <source>
        <dbReference type="EMBL" id="KAF2000684.1"/>
    </source>
</evidence>
<dbReference type="EMBL" id="ML977587">
    <property type="protein sequence ID" value="KAF2000684.1"/>
    <property type="molecule type" value="Genomic_DNA"/>
</dbReference>
<dbReference type="AlphaFoldDB" id="A0A6A5WIC6"/>
<feature type="compositionally biased region" description="Low complexity" evidence="1">
    <location>
        <begin position="228"/>
        <end position="246"/>
    </location>
</feature>
<accession>A0A6A5WIC6</accession>
<feature type="region of interest" description="Disordered" evidence="1">
    <location>
        <begin position="332"/>
        <end position="369"/>
    </location>
</feature>
<name>A0A6A5WIC6_9PLEO</name>
<organism evidence="2 3">
    <name type="scientific">Amniculicola lignicola CBS 123094</name>
    <dbReference type="NCBI Taxonomy" id="1392246"/>
    <lineage>
        <taxon>Eukaryota</taxon>
        <taxon>Fungi</taxon>
        <taxon>Dikarya</taxon>
        <taxon>Ascomycota</taxon>
        <taxon>Pezizomycotina</taxon>
        <taxon>Dothideomycetes</taxon>
        <taxon>Pleosporomycetidae</taxon>
        <taxon>Pleosporales</taxon>
        <taxon>Amniculicolaceae</taxon>
        <taxon>Amniculicola</taxon>
    </lineage>
</organism>
<dbReference type="OrthoDB" id="3795190at2759"/>
<evidence type="ECO:0000313" key="3">
    <source>
        <dbReference type="Proteomes" id="UP000799779"/>
    </source>
</evidence>
<feature type="region of interest" description="Disordered" evidence="1">
    <location>
        <begin position="159"/>
        <end position="246"/>
    </location>
</feature>
<feature type="compositionally biased region" description="Basic and acidic residues" evidence="1">
    <location>
        <begin position="345"/>
        <end position="366"/>
    </location>
</feature>
<evidence type="ECO:0000256" key="1">
    <source>
        <dbReference type="SAM" id="MobiDB-lite"/>
    </source>
</evidence>
<dbReference type="Proteomes" id="UP000799779">
    <property type="component" value="Unassembled WGS sequence"/>
</dbReference>
<feature type="compositionally biased region" description="Polar residues" evidence="1">
    <location>
        <begin position="31"/>
        <end position="41"/>
    </location>
</feature>
<protein>
    <submittedName>
        <fullName evidence="2">Uncharacterized protein</fullName>
    </submittedName>
</protein>
<feature type="region of interest" description="Disordered" evidence="1">
    <location>
        <begin position="1"/>
        <end position="44"/>
    </location>
</feature>
<keyword evidence="3" id="KW-1185">Reference proteome</keyword>
<gene>
    <name evidence="2" type="ORF">P154DRAFT_619927</name>
</gene>